<organism evidence="1 2">
    <name type="scientific">Chitinophaga rupis</name>
    <dbReference type="NCBI Taxonomy" id="573321"/>
    <lineage>
        <taxon>Bacteria</taxon>
        <taxon>Pseudomonadati</taxon>
        <taxon>Bacteroidota</taxon>
        <taxon>Chitinophagia</taxon>
        <taxon>Chitinophagales</taxon>
        <taxon>Chitinophagaceae</taxon>
        <taxon>Chitinophaga</taxon>
    </lineage>
</organism>
<dbReference type="AlphaFoldDB" id="A0A1H8HQS0"/>
<protein>
    <submittedName>
        <fullName evidence="1">Right handed beta helix region</fullName>
    </submittedName>
</protein>
<name>A0A1H8HQS0_9BACT</name>
<dbReference type="Gene3D" id="2.160.20.10">
    <property type="entry name" value="Single-stranded right-handed beta-helix, Pectin lyase-like"/>
    <property type="match status" value="1"/>
</dbReference>
<evidence type="ECO:0000313" key="1">
    <source>
        <dbReference type="EMBL" id="SEN58108.1"/>
    </source>
</evidence>
<sequence length="469" mass="50816">MNVSKHQQALKLFATIAAAASLAITGCKKDEVEKMNPTEATAVTETTARQFTLTADAYGHLTINNSNNYYKPGDVINLKGTFKAVYIMNLTGSATAPITIKNPTGTVTTIGNPSWAGGSYAEAIQFSNCHYIKFGGETSKTQFLIKGSTQGTAREAYFDITLRAHTDNFEIRNITITNGGTGIWAKTDPVKNDASTWYPNSQMKNLSIHNTEISGTFNEAMYIGHTATYWDLTSGLSYYGSPSSFTSGDQYVQPIKWYNVKIYNNYVHDGGADGIQTSAIDHLEIYGNEVKNWALQHNPSHEGGILIGGRTTNTNTHDNYVHDGWGELLQFYGSGENGATHVIHNNLFRDNQAGHDGVSLRGIQNAVITISNNTIARTGGNSIRINGYNNQMIKPQIINANALIQPRMAGGGIYPNAYIYTEGGGTYKEGTGTLANVKIATVTAALVDITNYYLPKAGSPLGVAGYRKL</sequence>
<dbReference type="STRING" id="573321.SAMN04488505_111127"/>
<dbReference type="SUPFAM" id="SSF51126">
    <property type="entry name" value="Pectin lyase-like"/>
    <property type="match status" value="1"/>
</dbReference>
<keyword evidence="2" id="KW-1185">Reference proteome</keyword>
<dbReference type="SMART" id="SM00710">
    <property type="entry name" value="PbH1"/>
    <property type="match status" value="6"/>
</dbReference>
<dbReference type="RefSeq" id="WP_089920227.1">
    <property type="nucleotide sequence ID" value="NZ_FOBB01000011.1"/>
</dbReference>
<dbReference type="EMBL" id="FOBB01000011">
    <property type="protein sequence ID" value="SEN58108.1"/>
    <property type="molecule type" value="Genomic_DNA"/>
</dbReference>
<gene>
    <name evidence="1" type="ORF">SAMN04488505_111127</name>
</gene>
<dbReference type="PROSITE" id="PS51257">
    <property type="entry name" value="PROKAR_LIPOPROTEIN"/>
    <property type="match status" value="1"/>
</dbReference>
<reference evidence="1 2" key="1">
    <citation type="submission" date="2016-10" db="EMBL/GenBank/DDBJ databases">
        <authorList>
            <person name="de Groot N.N."/>
        </authorList>
    </citation>
    <scope>NUCLEOTIDE SEQUENCE [LARGE SCALE GENOMIC DNA]</scope>
    <source>
        <strain evidence="1 2">DSM 21039</strain>
    </source>
</reference>
<dbReference type="InterPro" id="IPR011050">
    <property type="entry name" value="Pectin_lyase_fold/virulence"/>
</dbReference>
<dbReference type="InterPro" id="IPR006626">
    <property type="entry name" value="PbH1"/>
</dbReference>
<proteinExistence type="predicted"/>
<dbReference type="Proteomes" id="UP000198984">
    <property type="component" value="Unassembled WGS sequence"/>
</dbReference>
<dbReference type="InterPro" id="IPR012334">
    <property type="entry name" value="Pectin_lyas_fold"/>
</dbReference>
<dbReference type="OrthoDB" id="1097578at2"/>
<accession>A0A1H8HQS0</accession>
<evidence type="ECO:0000313" key="2">
    <source>
        <dbReference type="Proteomes" id="UP000198984"/>
    </source>
</evidence>